<comment type="caution">
    <text evidence="1">The sequence shown here is derived from an EMBL/GenBank/DDBJ whole genome shotgun (WGS) entry which is preliminary data.</text>
</comment>
<reference evidence="1 2" key="1">
    <citation type="submission" date="2016-04" db="EMBL/GenBank/DDBJ databases">
        <authorList>
            <person name="Evans L.H."/>
            <person name="Alamgir A."/>
            <person name="Owens N."/>
            <person name="Weber N.D."/>
            <person name="Virtaneva K."/>
            <person name="Barbian K."/>
            <person name="Babar A."/>
            <person name="Rosenke K."/>
        </authorList>
    </citation>
    <scope>NUCLEOTIDE SEQUENCE [LARGE SCALE GENOMIC DNA]</scope>
    <source>
        <strain evidence="1 2">IFM 0406</strain>
    </source>
</reference>
<keyword evidence="2" id="KW-1185">Reference proteome</keyword>
<dbReference type="Pfam" id="PF17388">
    <property type="entry name" value="GP24_25"/>
    <property type="match status" value="1"/>
</dbReference>
<dbReference type="STRING" id="455432.AWN90_13660"/>
<accession>A0A164HUM5</accession>
<organism evidence="1 2">
    <name type="scientific">Nocardia terpenica</name>
    <dbReference type="NCBI Taxonomy" id="455432"/>
    <lineage>
        <taxon>Bacteria</taxon>
        <taxon>Bacillati</taxon>
        <taxon>Actinomycetota</taxon>
        <taxon>Actinomycetes</taxon>
        <taxon>Mycobacteriales</taxon>
        <taxon>Nocardiaceae</taxon>
        <taxon>Nocardia</taxon>
    </lineage>
</organism>
<protein>
    <recommendedName>
        <fullName evidence="3">Tail assembly chaperone</fullName>
    </recommendedName>
</protein>
<proteinExistence type="predicted"/>
<sequence length="124" mass="13718">MSNTYSLDALRADIEREFAPITVEIAEGKSVVLRNLLRLPKKDREAAFEHMTAMEKLEDGEDGSVESMEATGELARAIFALVADDKRLGKVLVDALADDLALTLRLFERWVEATQPGEAQPSLD</sequence>
<evidence type="ECO:0000313" key="1">
    <source>
        <dbReference type="EMBL" id="KZM68830.1"/>
    </source>
</evidence>
<evidence type="ECO:0008006" key="3">
    <source>
        <dbReference type="Google" id="ProtNLM"/>
    </source>
</evidence>
<evidence type="ECO:0000313" key="2">
    <source>
        <dbReference type="Proteomes" id="UP000076512"/>
    </source>
</evidence>
<dbReference type="OrthoDB" id="3695419at2"/>
<dbReference type="RefSeq" id="WP_082870794.1">
    <property type="nucleotide sequence ID" value="NZ_JABMCZ010000002.1"/>
</dbReference>
<name>A0A164HUM5_9NOCA</name>
<dbReference type="EMBL" id="LWGR01000021">
    <property type="protein sequence ID" value="KZM68830.1"/>
    <property type="molecule type" value="Genomic_DNA"/>
</dbReference>
<dbReference type="InterPro" id="IPR020132">
    <property type="entry name" value="Gp24/Gp25"/>
</dbReference>
<dbReference type="AlphaFoldDB" id="A0A164HUM5"/>
<gene>
    <name evidence="1" type="ORF">AWN90_13660</name>
</gene>
<dbReference type="Proteomes" id="UP000076512">
    <property type="component" value="Unassembled WGS sequence"/>
</dbReference>